<evidence type="ECO:0000256" key="8">
    <source>
        <dbReference type="ARBA" id="ARBA00029936"/>
    </source>
</evidence>
<dbReference type="GO" id="GO:0004832">
    <property type="term" value="F:valine-tRNA ligase activity"/>
    <property type="evidence" value="ECO:0007669"/>
    <property type="project" value="UniProtKB-EC"/>
</dbReference>
<dbReference type="GO" id="GO:0005829">
    <property type="term" value="C:cytosol"/>
    <property type="evidence" value="ECO:0007669"/>
    <property type="project" value="TreeGrafter"/>
</dbReference>
<dbReference type="InterPro" id="IPR001412">
    <property type="entry name" value="aa-tRNA-synth_I_CS"/>
</dbReference>
<evidence type="ECO:0000256" key="5">
    <source>
        <dbReference type="ARBA" id="ARBA00022840"/>
    </source>
</evidence>
<dbReference type="SUPFAM" id="SSF52374">
    <property type="entry name" value="Nucleotidylyl transferase"/>
    <property type="match status" value="1"/>
</dbReference>
<sequence>METSTVKILGNTKTGDKKDVSLPLPTIYSPTFVEAAWYEWWEKEGFFRPEYGRDLRNFTVVMPPPNVTGSLHVGHALATTVEDVMCRWHRMKGKTVLYNPGCDHAGIATQVVVEKKYCVRRDYLGMIWDETNSLRRCGSGRTRSSIPFMTKSKSWEQVLIGTATFFRWIRRSFALSNRLVNWSCTLRSAISDIEVNKKEFTKGTFLKVPGYEGNVKFGVLVSSLIVWKTRKRNWL</sequence>
<evidence type="ECO:0000256" key="1">
    <source>
        <dbReference type="ARBA" id="ARBA00005594"/>
    </source>
</evidence>
<accession>A0A915EFP7</accession>
<reference evidence="11" key="1">
    <citation type="submission" date="2022-11" db="UniProtKB">
        <authorList>
            <consortium name="WormBaseParasite"/>
        </authorList>
    </citation>
    <scope>IDENTIFICATION</scope>
</reference>
<dbReference type="WBParaSite" id="jg5390">
    <property type="protein sequence ID" value="jg5390"/>
    <property type="gene ID" value="jg5390"/>
</dbReference>
<keyword evidence="3" id="KW-0436">Ligase</keyword>
<evidence type="ECO:0000313" key="10">
    <source>
        <dbReference type="Proteomes" id="UP000887574"/>
    </source>
</evidence>
<dbReference type="PANTHER" id="PTHR11946">
    <property type="entry name" value="VALYL-TRNA SYNTHETASES"/>
    <property type="match status" value="1"/>
</dbReference>
<proteinExistence type="inferred from homology"/>
<dbReference type="GO" id="GO:0006438">
    <property type="term" value="P:valyl-tRNA aminoacylation"/>
    <property type="evidence" value="ECO:0007669"/>
    <property type="project" value="InterPro"/>
</dbReference>
<dbReference type="EC" id="6.1.1.9" evidence="2"/>
<dbReference type="Gene3D" id="3.40.50.620">
    <property type="entry name" value="HUPs"/>
    <property type="match status" value="1"/>
</dbReference>
<dbReference type="PROSITE" id="PS00178">
    <property type="entry name" value="AA_TRNA_LIGASE_I"/>
    <property type="match status" value="1"/>
</dbReference>
<organism evidence="10 11">
    <name type="scientific">Ditylenchus dipsaci</name>
    <dbReference type="NCBI Taxonomy" id="166011"/>
    <lineage>
        <taxon>Eukaryota</taxon>
        <taxon>Metazoa</taxon>
        <taxon>Ecdysozoa</taxon>
        <taxon>Nematoda</taxon>
        <taxon>Chromadorea</taxon>
        <taxon>Rhabditida</taxon>
        <taxon>Tylenchina</taxon>
        <taxon>Tylenchomorpha</taxon>
        <taxon>Sphaerularioidea</taxon>
        <taxon>Anguinidae</taxon>
        <taxon>Anguininae</taxon>
        <taxon>Ditylenchus</taxon>
    </lineage>
</organism>
<feature type="domain" description="Aminoacyl-tRNA synthetase class Ia" evidence="9">
    <location>
        <begin position="37"/>
        <end position="121"/>
    </location>
</feature>
<keyword evidence="5" id="KW-0067">ATP-binding</keyword>
<evidence type="ECO:0000256" key="6">
    <source>
        <dbReference type="ARBA" id="ARBA00022917"/>
    </source>
</evidence>
<keyword evidence="10" id="KW-1185">Reference proteome</keyword>
<protein>
    <recommendedName>
        <fullName evidence="2">valine--tRNA ligase</fullName>
        <ecNumber evidence="2">6.1.1.9</ecNumber>
    </recommendedName>
    <alternativeName>
        <fullName evidence="8">Valyl-tRNA synthetase</fullName>
    </alternativeName>
</protein>
<dbReference type="InterPro" id="IPR002300">
    <property type="entry name" value="aa-tRNA-synth_Ia"/>
</dbReference>
<name>A0A915EFP7_9BILA</name>
<keyword evidence="6" id="KW-0648">Protein biosynthesis</keyword>
<evidence type="ECO:0000256" key="2">
    <source>
        <dbReference type="ARBA" id="ARBA00013169"/>
    </source>
</evidence>
<keyword evidence="4" id="KW-0547">Nucleotide-binding</keyword>
<dbReference type="InterPro" id="IPR002303">
    <property type="entry name" value="Valyl-tRNA_ligase"/>
</dbReference>
<dbReference type="GO" id="GO:0005524">
    <property type="term" value="F:ATP binding"/>
    <property type="evidence" value="ECO:0007669"/>
    <property type="project" value="UniProtKB-KW"/>
</dbReference>
<evidence type="ECO:0000256" key="7">
    <source>
        <dbReference type="ARBA" id="ARBA00023146"/>
    </source>
</evidence>
<evidence type="ECO:0000256" key="4">
    <source>
        <dbReference type="ARBA" id="ARBA00022741"/>
    </source>
</evidence>
<dbReference type="Pfam" id="PF00133">
    <property type="entry name" value="tRNA-synt_1"/>
    <property type="match status" value="1"/>
</dbReference>
<evidence type="ECO:0000256" key="3">
    <source>
        <dbReference type="ARBA" id="ARBA00022598"/>
    </source>
</evidence>
<dbReference type="AlphaFoldDB" id="A0A915EFP7"/>
<keyword evidence="7" id="KW-0030">Aminoacyl-tRNA synthetase</keyword>
<evidence type="ECO:0000259" key="9">
    <source>
        <dbReference type="Pfam" id="PF00133"/>
    </source>
</evidence>
<comment type="similarity">
    <text evidence="1">Belongs to the class-I aminoacyl-tRNA synthetase family.</text>
</comment>
<evidence type="ECO:0000313" key="11">
    <source>
        <dbReference type="WBParaSite" id="jg5390"/>
    </source>
</evidence>
<dbReference type="InterPro" id="IPR014729">
    <property type="entry name" value="Rossmann-like_a/b/a_fold"/>
</dbReference>
<dbReference type="Proteomes" id="UP000887574">
    <property type="component" value="Unplaced"/>
</dbReference>
<dbReference type="PANTHER" id="PTHR11946:SF109">
    <property type="entry name" value="VALINE--TRNA LIGASE"/>
    <property type="match status" value="1"/>
</dbReference>